<sequence>MLLERMAVSVAGPIAEQMPVSRGMRTEKTLFCQKTLLGAPKRTEIPLTCSLKPETRCGRTYKRF</sequence>
<evidence type="ECO:0000313" key="2">
    <source>
        <dbReference type="Proteomes" id="UP000029518"/>
    </source>
</evidence>
<reference evidence="1" key="1">
    <citation type="submission" date="2014-08" db="EMBL/GenBank/DDBJ databases">
        <title>Comparative genomics of the Paenibacillus odorifer group.</title>
        <authorList>
            <person name="den Bakker H.C."/>
            <person name="Tsai Y.-C.Y.-C."/>
            <person name="Martin N."/>
            <person name="Korlach J."/>
            <person name="Wiedmann M."/>
        </authorList>
    </citation>
    <scope>NUCLEOTIDE SEQUENCE [LARGE SCALE GENOMIC DNA]</scope>
    <source>
        <strain evidence="1">DSM 13188</strain>
    </source>
</reference>
<proteinExistence type="predicted"/>
<dbReference type="HOGENOM" id="CLU_2863537_0_0_9"/>
<dbReference type="Proteomes" id="UP000029518">
    <property type="component" value="Chromosome"/>
</dbReference>
<dbReference type="AlphaFoldDB" id="A0A089L811"/>
<keyword evidence="2" id="KW-1185">Reference proteome</keyword>
<organism evidence="1 2">
    <name type="scientific">Paenibacillus borealis</name>
    <dbReference type="NCBI Taxonomy" id="160799"/>
    <lineage>
        <taxon>Bacteria</taxon>
        <taxon>Bacillati</taxon>
        <taxon>Bacillota</taxon>
        <taxon>Bacilli</taxon>
        <taxon>Bacillales</taxon>
        <taxon>Paenibacillaceae</taxon>
        <taxon>Paenibacillus</taxon>
    </lineage>
</organism>
<protein>
    <submittedName>
        <fullName evidence="1">Uncharacterized protein</fullName>
    </submittedName>
</protein>
<dbReference type="EMBL" id="CP009285">
    <property type="protein sequence ID" value="AIQ57631.1"/>
    <property type="molecule type" value="Genomic_DNA"/>
</dbReference>
<name>A0A089L811_PAEBO</name>
<dbReference type="KEGG" id="pbd:PBOR_12355"/>
<gene>
    <name evidence="1" type="ORF">PBOR_12355</name>
</gene>
<accession>A0A089L811</accession>
<evidence type="ECO:0000313" key="1">
    <source>
        <dbReference type="EMBL" id="AIQ57631.1"/>
    </source>
</evidence>